<evidence type="ECO:0000313" key="5">
    <source>
        <dbReference type="EMBL" id="OLO45187.1"/>
    </source>
</evidence>
<evidence type="ECO:0000256" key="2">
    <source>
        <dbReference type="ARBA" id="ARBA00022679"/>
    </source>
</evidence>
<evidence type="ECO:0000256" key="3">
    <source>
        <dbReference type="PIRSR" id="PIRSR602480-1"/>
    </source>
</evidence>
<name>A0A1Q8VAR6_9ACTO</name>
<dbReference type="GO" id="GO:0009423">
    <property type="term" value="P:chorismate biosynthetic process"/>
    <property type="evidence" value="ECO:0007669"/>
    <property type="project" value="UniProtKB-UniPathway"/>
</dbReference>
<organism evidence="5 6">
    <name type="scientific">Actinomyces oris</name>
    <dbReference type="NCBI Taxonomy" id="544580"/>
    <lineage>
        <taxon>Bacteria</taxon>
        <taxon>Bacillati</taxon>
        <taxon>Actinomycetota</taxon>
        <taxon>Actinomycetes</taxon>
        <taxon>Actinomycetales</taxon>
        <taxon>Actinomycetaceae</taxon>
        <taxon>Actinomyces</taxon>
    </lineage>
</organism>
<dbReference type="UniPathway" id="UPA00053">
    <property type="reaction ID" value="UER00084"/>
</dbReference>
<reference evidence="5 6" key="1">
    <citation type="submission" date="2016-12" db="EMBL/GenBank/DDBJ databases">
        <title>Genomic comparison of strains in the 'Actinomyces naeslundii' group.</title>
        <authorList>
            <person name="Mughal S.R."/>
            <person name="Do T."/>
            <person name="Gilbert S.C."/>
            <person name="Witherden E.A."/>
            <person name="Didelot X."/>
            <person name="Beighton D."/>
        </authorList>
    </citation>
    <scope>NUCLEOTIDE SEQUENCE [LARGE SCALE GENOMIC DNA]</scope>
    <source>
        <strain evidence="5 6">S24V</strain>
    </source>
</reference>
<feature type="non-terminal residue" evidence="5">
    <location>
        <position position="1"/>
    </location>
</feature>
<feature type="binding site" evidence="3">
    <location>
        <position position="48"/>
    </location>
    <ligand>
        <name>Mn(2+)</name>
        <dbReference type="ChEBI" id="CHEBI:29035"/>
    </ligand>
</feature>
<dbReference type="Pfam" id="PF01474">
    <property type="entry name" value="DAHP_synth_2"/>
    <property type="match status" value="1"/>
</dbReference>
<comment type="caution">
    <text evidence="5">The sequence shown here is derived from an EMBL/GenBank/DDBJ whole genome shotgun (WGS) entry which is preliminary data.</text>
</comment>
<dbReference type="GO" id="GO:0008652">
    <property type="term" value="P:amino acid biosynthetic process"/>
    <property type="evidence" value="ECO:0007669"/>
    <property type="project" value="UniProtKB-KW"/>
</dbReference>
<dbReference type="EMBL" id="MSKI01000224">
    <property type="protein sequence ID" value="OLO45187.1"/>
    <property type="molecule type" value="Genomic_DNA"/>
</dbReference>
<dbReference type="GO" id="GO:0009073">
    <property type="term" value="P:aromatic amino acid family biosynthetic process"/>
    <property type="evidence" value="ECO:0007669"/>
    <property type="project" value="UniProtKB-KW"/>
</dbReference>
<dbReference type="GO" id="GO:0003849">
    <property type="term" value="F:3-deoxy-7-phosphoheptulonate synthase activity"/>
    <property type="evidence" value="ECO:0007669"/>
    <property type="project" value="UniProtKB-EC"/>
</dbReference>
<keyword evidence="3" id="KW-0170">Cobalt</keyword>
<comment type="pathway">
    <text evidence="4">Metabolic intermediate biosynthesis; chorismate biosynthesis; chorismate from D-erythrose 4-phosphate and phosphoenolpyruvate: step 1/7.</text>
</comment>
<dbReference type="Gene3D" id="3.20.20.70">
    <property type="entry name" value="Aldolase class I"/>
    <property type="match status" value="1"/>
</dbReference>
<feature type="binding site" evidence="3">
    <location>
        <position position="18"/>
    </location>
    <ligand>
        <name>Mn(2+)</name>
        <dbReference type="ChEBI" id="CHEBI:29035"/>
    </ligand>
</feature>
<dbReference type="InterPro" id="IPR002480">
    <property type="entry name" value="DAHP_synth_2"/>
</dbReference>
<dbReference type="EC" id="2.5.1.54" evidence="4"/>
<dbReference type="PANTHER" id="PTHR21337:SF0">
    <property type="entry name" value="PHOSPHO-2-DEHYDRO-3-DEOXYHEPTONATE ALDOLASE"/>
    <property type="match status" value="1"/>
</dbReference>
<keyword evidence="2 4" id="KW-0808">Transferase</keyword>
<evidence type="ECO:0000256" key="4">
    <source>
        <dbReference type="RuleBase" id="RU363071"/>
    </source>
</evidence>
<sequence length="69" mass="7483">FFEVHRSLGTAPGGIHVELTGDDVTEVLGGGEHIDEAGLAEHYETLVDPRLNHQQSLEVAFEIAEMLKG</sequence>
<keyword evidence="4" id="KW-0028">Amino-acid biosynthesis</keyword>
<protein>
    <recommendedName>
        <fullName evidence="4">Phospho-2-dehydro-3-deoxyheptonate aldolase</fullName>
        <ecNumber evidence="4">2.5.1.54</ecNumber>
    </recommendedName>
</protein>
<accession>A0A1Q8VAR6</accession>
<dbReference type="SUPFAM" id="SSF51569">
    <property type="entry name" value="Aldolase"/>
    <property type="match status" value="1"/>
</dbReference>
<comment type="catalytic activity">
    <reaction evidence="4">
        <text>D-erythrose 4-phosphate + phosphoenolpyruvate + H2O = 7-phospho-2-dehydro-3-deoxy-D-arabino-heptonate + phosphate</text>
        <dbReference type="Rhea" id="RHEA:14717"/>
        <dbReference type="ChEBI" id="CHEBI:15377"/>
        <dbReference type="ChEBI" id="CHEBI:16897"/>
        <dbReference type="ChEBI" id="CHEBI:43474"/>
        <dbReference type="ChEBI" id="CHEBI:58394"/>
        <dbReference type="ChEBI" id="CHEBI:58702"/>
        <dbReference type="EC" id="2.5.1.54"/>
    </reaction>
</comment>
<proteinExistence type="inferred from homology"/>
<keyword evidence="3" id="KW-0464">Manganese</keyword>
<evidence type="ECO:0000313" key="6">
    <source>
        <dbReference type="Proteomes" id="UP000186855"/>
    </source>
</evidence>
<dbReference type="PANTHER" id="PTHR21337">
    <property type="entry name" value="PHOSPHO-2-DEHYDRO-3-DEOXYHEPTONATE ALDOLASE 1, 2"/>
    <property type="match status" value="1"/>
</dbReference>
<keyword evidence="3" id="KW-0104">Cadmium</keyword>
<dbReference type="Proteomes" id="UP000186855">
    <property type="component" value="Unassembled WGS sequence"/>
</dbReference>
<comment type="cofactor">
    <cofactor evidence="3">
        <name>Mn(2+)</name>
        <dbReference type="ChEBI" id="CHEBI:29035"/>
    </cofactor>
    <cofactor evidence="3">
        <name>Co(2+)</name>
        <dbReference type="ChEBI" id="CHEBI:48828"/>
    </cofactor>
    <cofactor evidence="3">
        <name>Cd(2+)</name>
        <dbReference type="ChEBI" id="CHEBI:48775"/>
    </cofactor>
    <text evidence="3">Binds 1 divalent cation per subunit. The enzyme is active with manganese, cobalt or cadmium ions.</text>
</comment>
<keyword evidence="4" id="KW-0057">Aromatic amino acid biosynthesis</keyword>
<gene>
    <name evidence="5" type="ORF">BKH30_12960</name>
</gene>
<evidence type="ECO:0000256" key="1">
    <source>
        <dbReference type="ARBA" id="ARBA00008911"/>
    </source>
</evidence>
<dbReference type="InterPro" id="IPR013785">
    <property type="entry name" value="Aldolase_TIM"/>
</dbReference>
<dbReference type="AlphaFoldDB" id="A0A1Q8VAR6"/>
<comment type="similarity">
    <text evidence="1 4">Belongs to the class-II DAHP synthase family.</text>
</comment>